<reference evidence="2" key="2">
    <citation type="submission" date="2021-04" db="EMBL/GenBank/DDBJ databases">
        <authorList>
            <person name="Karlyshev A.V."/>
        </authorList>
    </citation>
    <scope>NUCLEOTIDE SEQUENCE</scope>
    <source>
        <strain evidence="2">LMG 29479</strain>
    </source>
</reference>
<gene>
    <name evidence="3" type="ORF">KB893_008910</name>
    <name evidence="2" type="ORF">KB893_15490</name>
</gene>
<evidence type="ECO:0000256" key="1">
    <source>
        <dbReference type="SAM" id="SignalP"/>
    </source>
</evidence>
<dbReference type="Proteomes" id="UP000675747">
    <property type="component" value="Unassembled WGS sequence"/>
</dbReference>
<evidence type="ECO:0000313" key="4">
    <source>
        <dbReference type="Proteomes" id="UP000675747"/>
    </source>
</evidence>
<dbReference type="InterPro" id="IPR010870">
    <property type="entry name" value="Porin_O/P"/>
</dbReference>
<dbReference type="Pfam" id="PF07396">
    <property type="entry name" value="Porin_O_P"/>
    <property type="match status" value="1"/>
</dbReference>
<dbReference type="SUPFAM" id="SSF56935">
    <property type="entry name" value="Porins"/>
    <property type="match status" value="1"/>
</dbReference>
<evidence type="ECO:0000313" key="3">
    <source>
        <dbReference type="EMBL" id="MBS7457256.1"/>
    </source>
</evidence>
<keyword evidence="1" id="KW-0732">Signal</keyword>
<evidence type="ECO:0000313" key="2">
    <source>
        <dbReference type="EMBL" id="MBR0563902.1"/>
    </source>
</evidence>
<dbReference type="EMBL" id="JAGQFT020000005">
    <property type="protein sequence ID" value="MBS7457256.1"/>
    <property type="molecule type" value="Genomic_DNA"/>
</dbReference>
<protein>
    <submittedName>
        <fullName evidence="2">Porin</fullName>
    </submittedName>
</protein>
<dbReference type="AlphaFoldDB" id="A0A8J8AYY1"/>
<reference evidence="3 4" key="1">
    <citation type="journal article" date="2021" name="Microbiol. Resour. Announc.">
        <title>Draft Genome Sequence of Coralloluteibacterium stylophorae LMG 29479T.</title>
        <authorList>
            <person name="Karlyshev A.V."/>
            <person name="Kudryashova E.B."/>
            <person name="Ariskina E.V."/>
            <person name="Conroy A.P."/>
            <person name="Abidueva E.Y."/>
        </authorList>
    </citation>
    <scope>NUCLEOTIDE SEQUENCE [LARGE SCALE GENOMIC DNA]</scope>
    <source>
        <strain evidence="3 4">LMG 29479</strain>
    </source>
</reference>
<keyword evidence="4" id="KW-1185">Reference proteome</keyword>
<organism evidence="2">
    <name type="scientific">Coralloluteibacterium stylophorae</name>
    <dbReference type="NCBI Taxonomy" id="1776034"/>
    <lineage>
        <taxon>Bacteria</taxon>
        <taxon>Pseudomonadati</taxon>
        <taxon>Pseudomonadota</taxon>
        <taxon>Gammaproteobacteria</taxon>
        <taxon>Lysobacterales</taxon>
        <taxon>Lysobacteraceae</taxon>
        <taxon>Coralloluteibacterium</taxon>
    </lineage>
</organism>
<feature type="chain" id="PRO_5042774419" evidence="1">
    <location>
        <begin position="20"/>
        <end position="379"/>
    </location>
</feature>
<feature type="signal peptide" evidence="1">
    <location>
        <begin position="1"/>
        <end position="19"/>
    </location>
</feature>
<dbReference type="EMBL" id="JAGQFT010000197">
    <property type="protein sequence ID" value="MBR0563902.1"/>
    <property type="molecule type" value="Genomic_DNA"/>
</dbReference>
<dbReference type="InterPro" id="IPR023614">
    <property type="entry name" value="Porin_dom_sf"/>
</dbReference>
<dbReference type="RefSeq" id="WP_211927789.1">
    <property type="nucleotide sequence ID" value="NZ_JAGQFT020000005.1"/>
</dbReference>
<sequence length="379" mass="41270">MRSQLLVLTLGLVAGPAHAQWPAITAATPIGDSELAFTANWAYDHNAFHHVGEFGRADGFRNDSHFRRRETGFVLRRKGVYDFTLQYDFEAEVWMDVALRLQSEAFLGRDVGALRLGQFKTPVGFDSVGSSRNAPFLEPALPVQVAYAGRRVGAEWSLQRPHALASVAWFGGNDLEGDNAGQTAALRAAWVPRNAAGDVLHLGVAASREEPDSASFRMRARPEAGLTLVRLVDTGSLEHTEAIHRVGLEGLWIEGPWSLQGEVLDVRAARGDGFADVTGRGAYVFGSWVVTGESRGYNGYATNVVPAATSALELLLRYSALDLDDGGTRGGCQSDWTVGANWYVGRNLKFQANYVFAHSDRQGVVSDPEVFGLRAQLFF</sequence>
<comment type="caution">
    <text evidence="2">The sequence shown here is derived from an EMBL/GenBank/DDBJ whole genome shotgun (WGS) entry which is preliminary data.</text>
</comment>
<accession>A0A8J8AYY1</accession>
<dbReference type="Gene3D" id="2.40.160.10">
    <property type="entry name" value="Porin"/>
    <property type="match status" value="1"/>
</dbReference>
<name>A0A8J8AYY1_9GAMM</name>
<proteinExistence type="predicted"/>